<dbReference type="EMBL" id="APVH01000042">
    <property type="protein sequence ID" value="EPX78051.1"/>
    <property type="molecule type" value="Genomic_DNA"/>
</dbReference>
<keyword evidence="2" id="KW-1185">Reference proteome</keyword>
<accession>S9Q9L6</accession>
<evidence type="ECO:0000313" key="2">
    <source>
        <dbReference type="Proteomes" id="UP000015347"/>
    </source>
</evidence>
<dbReference type="HOGENOM" id="CLU_1730094_0_0_5"/>
<dbReference type="RefSeq" id="WP_020041743.1">
    <property type="nucleotide sequence ID" value="NZ_KE557281.1"/>
</dbReference>
<dbReference type="STRING" id="1123237.Salmuc_03373"/>
<organism evidence="1 2">
    <name type="scientific">Salipiger mucosus DSM 16094</name>
    <dbReference type="NCBI Taxonomy" id="1123237"/>
    <lineage>
        <taxon>Bacteria</taxon>
        <taxon>Pseudomonadati</taxon>
        <taxon>Pseudomonadota</taxon>
        <taxon>Alphaproteobacteria</taxon>
        <taxon>Rhodobacterales</taxon>
        <taxon>Roseobacteraceae</taxon>
        <taxon>Salipiger</taxon>
    </lineage>
</organism>
<name>S9Q9L6_9RHOB</name>
<comment type="caution">
    <text evidence="1">The sequence shown here is derived from an EMBL/GenBank/DDBJ whole genome shotgun (WGS) entry which is preliminary data.</text>
</comment>
<reference evidence="2" key="1">
    <citation type="journal article" date="2014" name="Stand. Genomic Sci.">
        <title>Genome sequence of the exopolysaccharide-producing Salipiger mucosus type strain (DSM 16094(T)), a moderately halophilic member of the Roseobacter clade.</title>
        <authorList>
            <person name="Riedel T."/>
            <person name="Spring S."/>
            <person name="Fiebig A."/>
            <person name="Petersen J."/>
            <person name="Kyrpides N.C."/>
            <person name="Goker M."/>
            <person name="Klenk H.P."/>
        </authorList>
    </citation>
    <scope>NUCLEOTIDE SEQUENCE [LARGE SCALE GENOMIC DNA]</scope>
    <source>
        <strain evidence="2">DSM 16094</strain>
    </source>
</reference>
<dbReference type="AlphaFoldDB" id="S9Q9L6"/>
<dbReference type="Proteomes" id="UP000015347">
    <property type="component" value="Unassembled WGS sequence"/>
</dbReference>
<evidence type="ECO:0000313" key="1">
    <source>
        <dbReference type="EMBL" id="EPX78051.1"/>
    </source>
</evidence>
<sequence length="151" mass="16642">MLFHGAIIGAYSTDEEGLLIDTRLGQKVLSGEATEKALTEAPRSYLQCDFAPELVEGCEDLFDIYSPVVAEKLAVPKVKFIGQMTISFPVIDVGVAFNLPAATGITNDDVIQWEDDTGRKIVDAVTLHWIADERYNACPLDRSKSRVLKPR</sequence>
<gene>
    <name evidence="1" type="ORF">Salmuc_03373</name>
</gene>
<proteinExistence type="predicted"/>
<protein>
    <submittedName>
        <fullName evidence="1">Uncharacterized protein</fullName>
    </submittedName>
</protein>